<organism evidence="9 10">
    <name type="scientific">Cherax quadricarinatus</name>
    <name type="common">Australian red claw crayfish</name>
    <dbReference type="NCBI Taxonomy" id="27406"/>
    <lineage>
        <taxon>Eukaryota</taxon>
        <taxon>Metazoa</taxon>
        <taxon>Ecdysozoa</taxon>
        <taxon>Arthropoda</taxon>
        <taxon>Crustacea</taxon>
        <taxon>Multicrustacea</taxon>
        <taxon>Malacostraca</taxon>
        <taxon>Eumalacostraca</taxon>
        <taxon>Eucarida</taxon>
        <taxon>Decapoda</taxon>
        <taxon>Pleocyemata</taxon>
        <taxon>Astacidea</taxon>
        <taxon>Parastacoidea</taxon>
        <taxon>Parastacidae</taxon>
        <taxon>Cherax</taxon>
    </lineage>
</organism>
<evidence type="ECO:0000259" key="8">
    <source>
        <dbReference type="Pfam" id="PF00125"/>
    </source>
</evidence>
<sequence length="195" mass="21960">VSDLLCTPGCCVHLAAVYTWLLCTPGCCVHLAAVYTSTMVRASQAVKPKMLTSTPLRDKNEASSTLPAFTPIRKYRKSITYSHKKRQSSKSSGEVKRKHRFRPGTVALQEIRRFQKGGELLVPRLPFSRLIREILSMHGNQLRIQGLALMALQEAAECYVTTVLELANLCSIHARRVTIFPRDIKLVRRIRGDLE</sequence>
<comment type="similarity">
    <text evidence="3">Belongs to the histone H3 family.</text>
</comment>
<dbReference type="EMBL" id="JARKIK010000034">
    <property type="protein sequence ID" value="KAK8740271.1"/>
    <property type="molecule type" value="Genomic_DNA"/>
</dbReference>
<evidence type="ECO:0000256" key="5">
    <source>
        <dbReference type="ARBA" id="ARBA00023125"/>
    </source>
</evidence>
<keyword evidence="6" id="KW-0539">Nucleus</keyword>
<keyword evidence="7" id="KW-0544">Nucleosome core</keyword>
<keyword evidence="5" id="KW-0238">DNA-binding</keyword>
<evidence type="ECO:0000256" key="6">
    <source>
        <dbReference type="ARBA" id="ARBA00023242"/>
    </source>
</evidence>
<evidence type="ECO:0000256" key="7">
    <source>
        <dbReference type="ARBA" id="ARBA00023269"/>
    </source>
</evidence>
<dbReference type="InterPro" id="IPR009072">
    <property type="entry name" value="Histone-fold"/>
</dbReference>
<dbReference type="AlphaFoldDB" id="A0AAW0X8L7"/>
<dbReference type="SMART" id="SM00428">
    <property type="entry name" value="H3"/>
    <property type="match status" value="1"/>
</dbReference>
<reference evidence="9 10" key="1">
    <citation type="journal article" date="2024" name="BMC Genomics">
        <title>Genome assembly of redclaw crayfish (Cherax quadricarinatus) provides insights into its immune adaptation and hypoxia tolerance.</title>
        <authorList>
            <person name="Liu Z."/>
            <person name="Zheng J."/>
            <person name="Li H."/>
            <person name="Fang K."/>
            <person name="Wang S."/>
            <person name="He J."/>
            <person name="Zhou D."/>
            <person name="Weng S."/>
            <person name="Chi M."/>
            <person name="Gu Z."/>
            <person name="He J."/>
            <person name="Li F."/>
            <person name="Wang M."/>
        </authorList>
    </citation>
    <scope>NUCLEOTIDE SEQUENCE [LARGE SCALE GENOMIC DNA]</scope>
    <source>
        <strain evidence="9">ZL_2023a</strain>
    </source>
</reference>
<dbReference type="CDD" id="cd22911">
    <property type="entry name" value="HFD_H3"/>
    <property type="match status" value="1"/>
</dbReference>
<dbReference type="PANTHER" id="PTHR11426">
    <property type="entry name" value="HISTONE H3"/>
    <property type="match status" value="1"/>
</dbReference>
<dbReference type="InterPro" id="IPR000164">
    <property type="entry name" value="Histone_H3/CENP-A"/>
</dbReference>
<evidence type="ECO:0000313" key="9">
    <source>
        <dbReference type="EMBL" id="KAK8740272.1"/>
    </source>
</evidence>
<dbReference type="FunFam" id="1.10.20.10:FF:000085">
    <property type="entry name" value="Histone H3.2"/>
    <property type="match status" value="1"/>
</dbReference>
<name>A0AAW0X8L7_CHEQU</name>
<evidence type="ECO:0000256" key="1">
    <source>
        <dbReference type="ARBA" id="ARBA00004123"/>
    </source>
</evidence>
<dbReference type="Gene3D" id="1.10.20.10">
    <property type="entry name" value="Histone, subunit A"/>
    <property type="match status" value="1"/>
</dbReference>
<dbReference type="Pfam" id="PF00125">
    <property type="entry name" value="Histone"/>
    <property type="match status" value="1"/>
</dbReference>
<dbReference type="SUPFAM" id="SSF47113">
    <property type="entry name" value="Histone-fold"/>
    <property type="match status" value="1"/>
</dbReference>
<dbReference type="InterPro" id="IPR007125">
    <property type="entry name" value="H2A/H2B/H3"/>
</dbReference>
<gene>
    <name evidence="9" type="ORF">OTU49_003137</name>
</gene>
<accession>A0AAW0X8L7</accession>
<feature type="non-terminal residue" evidence="9">
    <location>
        <position position="1"/>
    </location>
</feature>
<feature type="domain" description="Core Histone H2A/H2B/H3" evidence="8">
    <location>
        <begin position="103"/>
        <end position="190"/>
    </location>
</feature>
<evidence type="ECO:0000256" key="4">
    <source>
        <dbReference type="ARBA" id="ARBA00022454"/>
    </source>
</evidence>
<keyword evidence="4" id="KW-0158">Chromosome</keyword>
<dbReference type="EMBL" id="JARKIK010000034">
    <property type="protein sequence ID" value="KAK8740272.1"/>
    <property type="molecule type" value="Genomic_DNA"/>
</dbReference>
<dbReference type="GO" id="GO:0003677">
    <property type="term" value="F:DNA binding"/>
    <property type="evidence" value="ECO:0007669"/>
    <property type="project" value="UniProtKB-KW"/>
</dbReference>
<protein>
    <recommendedName>
        <fullName evidence="8">Core Histone H2A/H2B/H3 domain-containing protein</fullName>
    </recommendedName>
</protein>
<reference evidence="9" key="2">
    <citation type="submission" date="2024-01" db="EMBL/GenBank/DDBJ databases">
        <authorList>
            <person name="He J."/>
            <person name="Wang M."/>
            <person name="Zheng J."/>
            <person name="Liu Z."/>
        </authorList>
    </citation>
    <scope>NUCLEOTIDE SEQUENCE</scope>
    <source>
        <strain evidence="9">ZL_2023a</strain>
        <tissue evidence="9">Muscle</tissue>
    </source>
</reference>
<comment type="subcellular location">
    <subcellularLocation>
        <location evidence="2">Chromosome</location>
    </subcellularLocation>
    <subcellularLocation>
        <location evidence="1">Nucleus</location>
    </subcellularLocation>
</comment>
<dbReference type="GO" id="GO:0046982">
    <property type="term" value="F:protein heterodimerization activity"/>
    <property type="evidence" value="ECO:0007669"/>
    <property type="project" value="InterPro"/>
</dbReference>
<evidence type="ECO:0000256" key="3">
    <source>
        <dbReference type="ARBA" id="ARBA00010343"/>
    </source>
</evidence>
<dbReference type="GO" id="GO:0030527">
    <property type="term" value="F:structural constituent of chromatin"/>
    <property type="evidence" value="ECO:0007669"/>
    <property type="project" value="InterPro"/>
</dbReference>
<dbReference type="Proteomes" id="UP001445076">
    <property type="component" value="Unassembled WGS sequence"/>
</dbReference>
<keyword evidence="10" id="KW-1185">Reference proteome</keyword>
<comment type="caution">
    <text evidence="9">The sequence shown here is derived from an EMBL/GenBank/DDBJ whole genome shotgun (WGS) entry which is preliminary data.</text>
</comment>
<evidence type="ECO:0000256" key="2">
    <source>
        <dbReference type="ARBA" id="ARBA00004286"/>
    </source>
</evidence>
<dbReference type="GO" id="GO:0005634">
    <property type="term" value="C:nucleus"/>
    <property type="evidence" value="ECO:0007669"/>
    <property type="project" value="UniProtKB-SubCell"/>
</dbReference>
<dbReference type="GO" id="GO:0000786">
    <property type="term" value="C:nucleosome"/>
    <property type="evidence" value="ECO:0007669"/>
    <property type="project" value="UniProtKB-KW"/>
</dbReference>
<proteinExistence type="inferred from homology"/>
<dbReference type="PRINTS" id="PR00622">
    <property type="entry name" value="HISTONEH3"/>
</dbReference>
<evidence type="ECO:0000313" key="10">
    <source>
        <dbReference type="Proteomes" id="UP001445076"/>
    </source>
</evidence>